<dbReference type="AlphaFoldDB" id="A0A948RZV5"/>
<organism evidence="1 2">
    <name type="scientific">Eiseniibacteriota bacterium</name>
    <dbReference type="NCBI Taxonomy" id="2212470"/>
    <lineage>
        <taxon>Bacteria</taxon>
        <taxon>Candidatus Eiseniibacteriota</taxon>
    </lineage>
</organism>
<name>A0A948RZV5_UNCEI</name>
<proteinExistence type="predicted"/>
<evidence type="ECO:0000313" key="2">
    <source>
        <dbReference type="Proteomes" id="UP000777784"/>
    </source>
</evidence>
<dbReference type="Proteomes" id="UP000777784">
    <property type="component" value="Unassembled WGS sequence"/>
</dbReference>
<accession>A0A948RZV5</accession>
<protein>
    <recommendedName>
        <fullName evidence="3">CARDB domain-containing protein</fullName>
    </recommendedName>
</protein>
<gene>
    <name evidence="1" type="ORF">KJ970_10065</name>
</gene>
<evidence type="ECO:0000313" key="1">
    <source>
        <dbReference type="EMBL" id="MBU2691264.1"/>
    </source>
</evidence>
<evidence type="ECO:0008006" key="3">
    <source>
        <dbReference type="Google" id="ProtNLM"/>
    </source>
</evidence>
<reference evidence="1" key="1">
    <citation type="submission" date="2021-05" db="EMBL/GenBank/DDBJ databases">
        <title>Energy efficiency and biological interactions define the core microbiome of deep oligotrophic groundwater.</title>
        <authorList>
            <person name="Mehrshad M."/>
            <person name="Lopez-Fernandez M."/>
            <person name="Bell E."/>
            <person name="Bernier-Latmani R."/>
            <person name="Bertilsson S."/>
            <person name="Dopson M."/>
        </authorList>
    </citation>
    <scope>NUCLEOTIDE SEQUENCE</scope>
    <source>
        <strain evidence="1">Modern_marine.mb.64</strain>
    </source>
</reference>
<sequence length="530" mass="58726">MAIGVSRKAAAGHYKIEYSLENLNDTGLMEKTYAEIDVPEAPGFILNIEQQSGCIVAGDIFQVTAAVTNTGNASLDLSFRADVDRGAYIKAQPGSINLDPSETQLVRYKVETCNEGWDGGISTVWLMAYGRAPGGRQIQEKAWCACEIVSNAGDEKQFRTVPSQLSLNGLSGYEVVIGQAELSGLGRMSDRYRIDYLARGPDAWEAVPFAEPEEYRMSIRSDRLELLAGDRTWRLSKLMNEQRYGRGAGVVVRPWKLETGAYILRSRWEERGTEIGSAWMKAPLTSKFDLQLSAIRKTIHFDADEIKFDGLSLSSDLRLQENVHFYLEYGIGGDDGYEAAANILSAAGFLGQLEGSVFERFRYSLIKIRSDPKFYGHYHDIEETRGFLSGMLLRGRTNVRMHVAAQQATRNLGKRPEFGLAIQDLKLITGIDLNLENHWFTRLSVGHGIRDDLLPGSLYEIKEYLARVSTGRYSGMSGFTLDGQTGIQHDVETNADTHTKSAGFNINLRSAIGPGLSLEASPVFLDTELG</sequence>
<comment type="caution">
    <text evidence="1">The sequence shown here is derived from an EMBL/GenBank/DDBJ whole genome shotgun (WGS) entry which is preliminary data.</text>
</comment>
<dbReference type="EMBL" id="JAHJDP010000053">
    <property type="protein sequence ID" value="MBU2691264.1"/>
    <property type="molecule type" value="Genomic_DNA"/>
</dbReference>